<evidence type="ECO:0000313" key="2">
    <source>
        <dbReference type="EMBL" id="AJY46699.1"/>
    </source>
</evidence>
<keyword evidence="3" id="KW-1185">Reference proteome</keyword>
<evidence type="ECO:0000259" key="1">
    <source>
        <dbReference type="PROSITE" id="PS51186"/>
    </source>
</evidence>
<dbReference type="InterPro" id="IPR000182">
    <property type="entry name" value="GNAT_dom"/>
</dbReference>
<name>A0A0D5LR47_MAREN</name>
<organism evidence="2 3">
    <name type="scientific">Martelella endophytica</name>
    <dbReference type="NCBI Taxonomy" id="1486262"/>
    <lineage>
        <taxon>Bacteria</taxon>
        <taxon>Pseudomonadati</taxon>
        <taxon>Pseudomonadota</taxon>
        <taxon>Alphaproteobacteria</taxon>
        <taxon>Hyphomicrobiales</taxon>
        <taxon>Aurantimonadaceae</taxon>
        <taxon>Martelella</taxon>
    </lineage>
</organism>
<gene>
    <name evidence="2" type="ORF">TM49_15085</name>
</gene>
<dbReference type="OrthoDB" id="6293260at2"/>
<proteinExistence type="predicted"/>
<feature type="domain" description="N-acetyltransferase" evidence="1">
    <location>
        <begin position="9"/>
        <end position="180"/>
    </location>
</feature>
<protein>
    <submittedName>
        <fullName evidence="2">GNAT family acetyltransferase</fullName>
    </submittedName>
</protein>
<dbReference type="Pfam" id="PF13302">
    <property type="entry name" value="Acetyltransf_3"/>
    <property type="match status" value="1"/>
</dbReference>
<dbReference type="STRING" id="1486262.TM49_15085"/>
<dbReference type="Gene3D" id="3.40.630.30">
    <property type="match status" value="1"/>
</dbReference>
<dbReference type="AlphaFoldDB" id="A0A0D5LR47"/>
<dbReference type="HOGENOM" id="CLU_013985_3_1_5"/>
<dbReference type="GO" id="GO:0016747">
    <property type="term" value="F:acyltransferase activity, transferring groups other than amino-acyl groups"/>
    <property type="evidence" value="ECO:0007669"/>
    <property type="project" value="InterPro"/>
</dbReference>
<dbReference type="RefSeq" id="WP_045682472.1">
    <property type="nucleotide sequence ID" value="NZ_CP010803.1"/>
</dbReference>
<dbReference type="PANTHER" id="PTHR43792:SF1">
    <property type="entry name" value="N-ACETYLTRANSFERASE DOMAIN-CONTAINING PROTEIN"/>
    <property type="match status" value="1"/>
</dbReference>
<reference evidence="2 3" key="1">
    <citation type="journal article" date="2015" name="Genome Announc.">
        <title>Complete genome sequence of Martelella endophytica YC6887, which has antifungal activity associated with a halophyte.</title>
        <authorList>
            <person name="Khan A."/>
            <person name="Khan H."/>
            <person name="Chung E.J."/>
            <person name="Hossain M.T."/>
            <person name="Chung Y.R."/>
        </authorList>
    </citation>
    <scope>NUCLEOTIDE SEQUENCE [LARGE SCALE GENOMIC DNA]</scope>
    <source>
        <strain evidence="2">YC6887</strain>
    </source>
</reference>
<sequence>MIIAETERLIIRNWEERDRALFHEINSDDRVMEFFAMRRDRAESDALLDVVRDRIAETGYGFPAVELKASGEVIGFTGLNDHYSADVKPEGVPEIGWRMATRYWGKGYASEAAKAMVDVAFNERGHDQVVAFAVANNHRSTAVMERLGMRRDPEGDFDHPSVPDTHPHLKRHVLYRLMRAD</sequence>
<dbReference type="SUPFAM" id="SSF55729">
    <property type="entry name" value="Acyl-CoA N-acyltransferases (Nat)"/>
    <property type="match status" value="1"/>
</dbReference>
<accession>A0A0D5LR47</accession>
<dbReference type="PROSITE" id="PS51186">
    <property type="entry name" value="GNAT"/>
    <property type="match status" value="1"/>
</dbReference>
<keyword evidence="2" id="KW-0808">Transferase</keyword>
<dbReference type="InterPro" id="IPR016181">
    <property type="entry name" value="Acyl_CoA_acyltransferase"/>
</dbReference>
<dbReference type="EMBL" id="CP010803">
    <property type="protein sequence ID" value="AJY46699.1"/>
    <property type="molecule type" value="Genomic_DNA"/>
</dbReference>
<dbReference type="Proteomes" id="UP000032611">
    <property type="component" value="Chromosome"/>
</dbReference>
<dbReference type="KEGG" id="mey:TM49_15085"/>
<dbReference type="PANTHER" id="PTHR43792">
    <property type="entry name" value="GNAT FAMILY, PUTATIVE (AFU_ORTHOLOGUE AFUA_3G00765)-RELATED-RELATED"/>
    <property type="match status" value="1"/>
</dbReference>
<dbReference type="PATRIC" id="fig|1486262.3.peg.3117"/>
<evidence type="ECO:0000313" key="3">
    <source>
        <dbReference type="Proteomes" id="UP000032611"/>
    </source>
</evidence>
<dbReference type="InterPro" id="IPR051531">
    <property type="entry name" value="N-acetyltransferase"/>
</dbReference>